<dbReference type="Proteomes" id="UP000474024">
    <property type="component" value="Unassembled WGS sequence"/>
</dbReference>
<keyword evidence="1" id="KW-0812">Transmembrane</keyword>
<dbReference type="EMBL" id="VUNI01000008">
    <property type="protein sequence ID" value="MST74645.1"/>
    <property type="molecule type" value="Genomic_DNA"/>
</dbReference>
<gene>
    <name evidence="2" type="ORF">FYJ75_06270</name>
</gene>
<dbReference type="RefSeq" id="WP_328596876.1">
    <property type="nucleotide sequence ID" value="NZ_VUNI01000008.1"/>
</dbReference>
<sequence>MSAKTKIVVLHMKELIFTGILAVLGIFLIIMLLVMFLPKDGSTKENAESTGKYQPGVYTASVMLNDSALDVQVVVDENNINSVSLVNLDETVETMYPLVKPAMEELAQQIVDTQSLDNITYSQSNQYTSIVLMNAIEEAIEKASLD</sequence>
<keyword evidence="1" id="KW-1133">Transmembrane helix</keyword>
<evidence type="ECO:0000313" key="3">
    <source>
        <dbReference type="Proteomes" id="UP000474024"/>
    </source>
</evidence>
<protein>
    <recommendedName>
        <fullName evidence="4">FMN-binding protein</fullName>
    </recommendedName>
</protein>
<reference evidence="2 3" key="1">
    <citation type="submission" date="2019-08" db="EMBL/GenBank/DDBJ databases">
        <title>In-depth cultivation of the pig gut microbiome towards novel bacterial diversity and tailored functional studies.</title>
        <authorList>
            <person name="Wylensek D."/>
            <person name="Hitch T.C.A."/>
            <person name="Clavel T."/>
        </authorList>
    </citation>
    <scope>NUCLEOTIDE SEQUENCE [LARGE SCALE GENOMIC DNA]</scope>
    <source>
        <strain evidence="2 3">MUC/MUC-530-WT-4D</strain>
    </source>
</reference>
<organism evidence="2 3">
    <name type="scientific">Roseburia porci</name>
    <dbReference type="NCBI Taxonomy" id="2605790"/>
    <lineage>
        <taxon>Bacteria</taxon>
        <taxon>Bacillati</taxon>
        <taxon>Bacillota</taxon>
        <taxon>Clostridia</taxon>
        <taxon>Lachnospirales</taxon>
        <taxon>Lachnospiraceae</taxon>
        <taxon>Roseburia</taxon>
    </lineage>
</organism>
<evidence type="ECO:0000313" key="2">
    <source>
        <dbReference type="EMBL" id="MST74645.1"/>
    </source>
</evidence>
<keyword evidence="1" id="KW-0472">Membrane</keyword>
<proteinExistence type="predicted"/>
<accession>A0A6L5YQQ4</accession>
<name>A0A6L5YQQ4_9FIRM</name>
<feature type="transmembrane region" description="Helical" evidence="1">
    <location>
        <begin position="15"/>
        <end position="37"/>
    </location>
</feature>
<keyword evidence="3" id="KW-1185">Reference proteome</keyword>
<comment type="caution">
    <text evidence="2">The sequence shown here is derived from an EMBL/GenBank/DDBJ whole genome shotgun (WGS) entry which is preliminary data.</text>
</comment>
<dbReference type="AlphaFoldDB" id="A0A6L5YQQ4"/>
<evidence type="ECO:0008006" key="4">
    <source>
        <dbReference type="Google" id="ProtNLM"/>
    </source>
</evidence>
<evidence type="ECO:0000256" key="1">
    <source>
        <dbReference type="SAM" id="Phobius"/>
    </source>
</evidence>